<keyword evidence="2" id="KW-1185">Reference proteome</keyword>
<protein>
    <submittedName>
        <fullName evidence="1">Uncharacterized protein</fullName>
    </submittedName>
</protein>
<dbReference type="AlphaFoldDB" id="A0A944DFS3"/>
<evidence type="ECO:0000313" key="1">
    <source>
        <dbReference type="EMBL" id="MBT0964171.1"/>
    </source>
</evidence>
<sequence length="207" mass="24241">MSTGKFDGDYYFVLKDRNERMPEMTPDEDTSRKRYRFTQLPLHTKPLIFHNGSLDYQKANRIAPVDPPPEILFDGSNFLVKDALREKLLPLDIPNLAIQPAIYIDHKNNWHEDYWYLTFTELFDCWDRERSYYDPDPVDFDDVKLYEVYTYSLDEKVLEETPLESRRLFKMGSTTEGPVVVHVSIASWFGRSGAVLVPVPEYGVSFP</sequence>
<dbReference type="Proteomes" id="UP000694660">
    <property type="component" value="Unassembled WGS sequence"/>
</dbReference>
<accession>A0A944DFS3</accession>
<reference evidence="2" key="1">
    <citation type="journal article" date="2022" name="ISME J.">
        <title>Genetic and phylogenetic analysis of dissimilatory iodate-reducing bacteria identifies potential niches across the world's oceans.</title>
        <authorList>
            <person name="Reyes-Umana V."/>
            <person name="Henning Z."/>
            <person name="Lee K."/>
            <person name="Barnum T.P."/>
            <person name="Coates J.D."/>
        </authorList>
    </citation>
    <scope>NUCLEOTIDE SEQUENCE [LARGE SCALE GENOMIC DNA]</scope>
    <source>
        <strain evidence="2">IR12</strain>
    </source>
</reference>
<comment type="caution">
    <text evidence="1">The sequence shown here is derived from an EMBL/GenBank/DDBJ whole genome shotgun (WGS) entry which is preliminary data.</text>
</comment>
<dbReference type="EMBL" id="JAEKFT010000059">
    <property type="protein sequence ID" value="MBT0964171.1"/>
    <property type="molecule type" value="Genomic_DNA"/>
</dbReference>
<dbReference type="RefSeq" id="WP_214364093.1">
    <property type="nucleotide sequence ID" value="NZ_JAEKFT010000059.1"/>
</dbReference>
<evidence type="ECO:0000313" key="2">
    <source>
        <dbReference type="Proteomes" id="UP000694660"/>
    </source>
</evidence>
<gene>
    <name evidence="1" type="ORF">I8J34_23585</name>
</gene>
<name>A0A944DFS3_DENI1</name>
<proteinExistence type="predicted"/>
<organism evidence="1 2">
    <name type="scientific">Denitromonas iodatirespirans</name>
    <dbReference type="NCBI Taxonomy" id="2795389"/>
    <lineage>
        <taxon>Bacteria</taxon>
        <taxon>Pseudomonadati</taxon>
        <taxon>Pseudomonadota</taxon>
        <taxon>Betaproteobacteria</taxon>
        <taxon>Rhodocyclales</taxon>
        <taxon>Zoogloeaceae</taxon>
        <taxon>Denitromonas</taxon>
    </lineage>
</organism>